<evidence type="ECO:0000313" key="12">
    <source>
        <dbReference type="EnsemblMetazoa" id="XP_019755381.1"/>
    </source>
</evidence>
<keyword evidence="5 8" id="KW-0863">Zinc-finger</keyword>
<dbReference type="AlphaFoldDB" id="A0AAR5P463"/>
<dbReference type="GO" id="GO:0006281">
    <property type="term" value="P:DNA repair"/>
    <property type="evidence" value="ECO:0007669"/>
    <property type="project" value="UniProtKB-KW"/>
</dbReference>
<dbReference type="GO" id="GO:0043484">
    <property type="term" value="P:regulation of RNA splicing"/>
    <property type="evidence" value="ECO:0007669"/>
    <property type="project" value="TreeGrafter"/>
</dbReference>
<dbReference type="InterPro" id="IPR000571">
    <property type="entry name" value="Znf_CCCH"/>
</dbReference>
<feature type="coiled-coil region" evidence="9">
    <location>
        <begin position="471"/>
        <end position="498"/>
    </location>
</feature>
<dbReference type="GO" id="GO:0003723">
    <property type="term" value="F:RNA binding"/>
    <property type="evidence" value="ECO:0007669"/>
    <property type="project" value="TreeGrafter"/>
</dbReference>
<dbReference type="Gene3D" id="1.20.5.170">
    <property type="match status" value="1"/>
</dbReference>
<dbReference type="PANTHER" id="PTHR12675">
    <property type="entry name" value="MUSCLEBLIND-LIKE PROTEIN"/>
    <property type="match status" value="1"/>
</dbReference>
<dbReference type="GO" id="GO:0008270">
    <property type="term" value="F:zinc ion binding"/>
    <property type="evidence" value="ECO:0007669"/>
    <property type="project" value="UniProtKB-KW"/>
</dbReference>
<evidence type="ECO:0000256" key="1">
    <source>
        <dbReference type="ARBA" id="ARBA00008060"/>
    </source>
</evidence>
<dbReference type="Proteomes" id="UP000019118">
    <property type="component" value="Unassembled WGS sequence"/>
</dbReference>
<keyword evidence="7" id="KW-0234">DNA repair</keyword>
<feature type="domain" description="C3H1-type" evidence="11">
    <location>
        <begin position="158"/>
        <end position="184"/>
    </location>
</feature>
<dbReference type="EnsemblMetazoa" id="XM_019899822.1">
    <property type="protein sequence ID" value="XP_019755381.1"/>
    <property type="gene ID" value="LOC109534236"/>
</dbReference>
<keyword evidence="3" id="KW-0677">Repeat</keyword>
<accession>A0AAR5P463</accession>
<protein>
    <recommendedName>
        <fullName evidence="11">C3H1-type domain-containing protein</fullName>
    </recommendedName>
</protein>
<keyword evidence="4" id="KW-0227">DNA damage</keyword>
<keyword evidence="2 8" id="KW-0479">Metal-binding</keyword>
<evidence type="ECO:0000256" key="8">
    <source>
        <dbReference type="PROSITE-ProRule" id="PRU00723"/>
    </source>
</evidence>
<feature type="region of interest" description="Disordered" evidence="10">
    <location>
        <begin position="1"/>
        <end position="22"/>
    </location>
</feature>
<keyword evidence="6 8" id="KW-0862">Zinc</keyword>
<evidence type="ECO:0000259" key="11">
    <source>
        <dbReference type="PROSITE" id="PS50103"/>
    </source>
</evidence>
<dbReference type="InterPro" id="IPR010760">
    <property type="entry name" value="DNA-repair_Swi5"/>
</dbReference>
<proteinExistence type="inferred from homology"/>
<dbReference type="PROSITE" id="PS50103">
    <property type="entry name" value="ZF_C3H1"/>
    <property type="match status" value="3"/>
</dbReference>
<feature type="zinc finger region" description="C3H1-type" evidence="8">
    <location>
        <begin position="158"/>
        <end position="184"/>
    </location>
</feature>
<gene>
    <name evidence="12" type="primary">109534236</name>
</gene>
<dbReference type="EnsemblMetazoa" id="XM_019899821.1">
    <property type="protein sequence ID" value="XP_019755380.1"/>
    <property type="gene ID" value="LOC109534236"/>
</dbReference>
<organism evidence="12 13">
    <name type="scientific">Dendroctonus ponderosae</name>
    <name type="common">Mountain pine beetle</name>
    <dbReference type="NCBI Taxonomy" id="77166"/>
    <lineage>
        <taxon>Eukaryota</taxon>
        <taxon>Metazoa</taxon>
        <taxon>Ecdysozoa</taxon>
        <taxon>Arthropoda</taxon>
        <taxon>Hexapoda</taxon>
        <taxon>Insecta</taxon>
        <taxon>Pterygota</taxon>
        <taxon>Neoptera</taxon>
        <taxon>Endopterygota</taxon>
        <taxon>Coleoptera</taxon>
        <taxon>Polyphaga</taxon>
        <taxon>Cucujiformia</taxon>
        <taxon>Curculionidae</taxon>
        <taxon>Scolytinae</taxon>
        <taxon>Dendroctonus</taxon>
    </lineage>
</organism>
<sequence length="626" mass="69095">MSLKRRSNNPKKTPEVNSKEALSTSELRLRYRALRRQSAGLDKEIRHLTAQGSDSFQGFFGLNWRLFAGVTKDLRPEMQALHAYNDAKDVTQMVLGYLSDAECCTVTELHKRANIHPKMSDTSEEPSERTDKDENACRDFIRGICGRKFCKYKHDNEIRPLNFCHDFQNNICPRINCKFIHCTPDEVEEYKRTGDMSNRILAEATRKNQLPGAPPICNQFKKGLCRRSLCKFRHVTREQEEQEILGLIQNNIQRKQSNVAAPEVHSIGVPVLRRSGASYDEYQDSGLPLAKRRFAAAEEMLNRELQLEADRNRPVFKGYFAGSPPPGVLGRVDATTLMLEEENNLLHKEIAQLKKQVQDLTATNEFLLDQNATLRVSSKQTTVTMPAVTLTSTNTQPQMIRTVTASVATVPVSLATVTTGNPVTGNPVSIAGCPTVCSIASPAQILAPSQQILVTTNPAQQLALATSTQHMANQQLALANASQQLNSQAQQLANQQLTSQAQQLALANTTQQLTSQAQQLALANTTQQLTSQAQQLALANAPQQLTSQAQQLALANTTQQLTVANVPAQQLTLANATPQLLAASTQQIELHRNAINTSQAIAMSHATQPMVSYPIMTQSLNHPMAH</sequence>
<evidence type="ECO:0000256" key="3">
    <source>
        <dbReference type="ARBA" id="ARBA00022737"/>
    </source>
</evidence>
<evidence type="ECO:0000256" key="7">
    <source>
        <dbReference type="ARBA" id="ARBA00023204"/>
    </source>
</evidence>
<dbReference type="Pfam" id="PF07061">
    <property type="entry name" value="Swi5"/>
    <property type="match status" value="1"/>
</dbReference>
<evidence type="ECO:0000313" key="13">
    <source>
        <dbReference type="Proteomes" id="UP000019118"/>
    </source>
</evidence>
<reference evidence="13" key="1">
    <citation type="journal article" date="2013" name="Genome Biol.">
        <title>Draft genome of the mountain pine beetle, Dendroctonus ponderosae Hopkins, a major forest pest.</title>
        <authorList>
            <person name="Keeling C.I."/>
            <person name="Yuen M.M."/>
            <person name="Liao N.Y."/>
            <person name="Docking T.R."/>
            <person name="Chan S.K."/>
            <person name="Taylor G.A."/>
            <person name="Palmquist D.L."/>
            <person name="Jackman S.D."/>
            <person name="Nguyen A."/>
            <person name="Li M."/>
            <person name="Henderson H."/>
            <person name="Janes J.K."/>
            <person name="Zhao Y."/>
            <person name="Pandoh P."/>
            <person name="Moore R."/>
            <person name="Sperling F.A."/>
            <person name="Huber D.P."/>
            <person name="Birol I."/>
            <person name="Jones S.J."/>
            <person name="Bohlmann J."/>
        </authorList>
    </citation>
    <scope>NUCLEOTIDE SEQUENCE</scope>
</reference>
<feature type="coiled-coil region" evidence="9">
    <location>
        <begin position="336"/>
        <end position="370"/>
    </location>
</feature>
<evidence type="ECO:0000256" key="4">
    <source>
        <dbReference type="ARBA" id="ARBA00022763"/>
    </source>
</evidence>
<reference evidence="12" key="2">
    <citation type="submission" date="2024-08" db="UniProtKB">
        <authorList>
            <consortium name="EnsemblMetazoa"/>
        </authorList>
    </citation>
    <scope>IDENTIFICATION</scope>
</reference>
<dbReference type="PANTHER" id="PTHR12675:SF6">
    <property type="entry name" value="ZINC FINGER CCCH DOMAIN-CONTAINING PROTEIN 10"/>
    <property type="match status" value="1"/>
</dbReference>
<name>A0AAR5P463_DENPD</name>
<keyword evidence="9" id="KW-0175">Coiled coil</keyword>
<evidence type="ECO:0000256" key="6">
    <source>
        <dbReference type="ARBA" id="ARBA00022833"/>
    </source>
</evidence>
<dbReference type="Gene3D" id="3.30.1370.210">
    <property type="match status" value="1"/>
</dbReference>
<feature type="domain" description="C3H1-type" evidence="11">
    <location>
        <begin position="211"/>
        <end position="237"/>
    </location>
</feature>
<feature type="zinc finger region" description="C3H1-type" evidence="8">
    <location>
        <begin position="131"/>
        <end position="157"/>
    </location>
</feature>
<evidence type="ECO:0000256" key="5">
    <source>
        <dbReference type="ARBA" id="ARBA00022771"/>
    </source>
</evidence>
<dbReference type="SMART" id="SM00356">
    <property type="entry name" value="ZnF_C3H1"/>
    <property type="match status" value="3"/>
</dbReference>
<dbReference type="KEGG" id="dpa:109534236"/>
<comment type="similarity">
    <text evidence="1">Belongs to the SWI5/SAE3 family.</text>
</comment>
<evidence type="ECO:0000256" key="2">
    <source>
        <dbReference type="ARBA" id="ARBA00022723"/>
    </source>
</evidence>
<evidence type="ECO:0000256" key="9">
    <source>
        <dbReference type="SAM" id="Coils"/>
    </source>
</evidence>
<keyword evidence="13" id="KW-1185">Reference proteome</keyword>
<feature type="zinc finger region" description="C3H1-type" evidence="8">
    <location>
        <begin position="211"/>
        <end position="237"/>
    </location>
</feature>
<feature type="domain" description="C3H1-type" evidence="11">
    <location>
        <begin position="131"/>
        <end position="157"/>
    </location>
</feature>
<evidence type="ECO:0000256" key="10">
    <source>
        <dbReference type="SAM" id="MobiDB-lite"/>
    </source>
</evidence>